<dbReference type="Proteomes" id="UP000460718">
    <property type="component" value="Unassembled WGS sequence"/>
</dbReference>
<protein>
    <submittedName>
        <fullName evidence="2">Uncharacterized protein</fullName>
    </submittedName>
</protein>
<dbReference type="EMBL" id="QXFW01009795">
    <property type="protein sequence ID" value="KAE8953568.1"/>
    <property type="molecule type" value="Genomic_DNA"/>
</dbReference>
<accession>A0A6A3GIB4</accession>
<feature type="region of interest" description="Disordered" evidence="1">
    <location>
        <begin position="32"/>
        <end position="80"/>
    </location>
</feature>
<comment type="caution">
    <text evidence="2">The sequence shown here is derived from an EMBL/GenBank/DDBJ whole genome shotgun (WGS) entry which is preliminary data.</text>
</comment>
<evidence type="ECO:0000256" key="1">
    <source>
        <dbReference type="SAM" id="MobiDB-lite"/>
    </source>
</evidence>
<gene>
    <name evidence="2" type="ORF">PF011_g32378</name>
</gene>
<name>A0A6A3GIB4_9STRA</name>
<feature type="compositionally biased region" description="Basic residues" evidence="1">
    <location>
        <begin position="49"/>
        <end position="80"/>
    </location>
</feature>
<reference evidence="2 3" key="1">
    <citation type="submission" date="2018-09" db="EMBL/GenBank/DDBJ databases">
        <title>Genomic investigation of the strawberry pathogen Phytophthora fragariae indicates pathogenicity is determined by transcriptional variation in three key races.</title>
        <authorList>
            <person name="Adams T.M."/>
            <person name="Armitage A.D."/>
            <person name="Sobczyk M.K."/>
            <person name="Bates H.J."/>
            <person name="Dunwell J.M."/>
            <person name="Nellist C.F."/>
            <person name="Harrison R.J."/>
        </authorList>
    </citation>
    <scope>NUCLEOTIDE SEQUENCE [LARGE SCALE GENOMIC DNA]</scope>
    <source>
        <strain evidence="2 3">SCRP245</strain>
    </source>
</reference>
<organism evidence="2 3">
    <name type="scientific">Phytophthora fragariae</name>
    <dbReference type="NCBI Taxonomy" id="53985"/>
    <lineage>
        <taxon>Eukaryota</taxon>
        <taxon>Sar</taxon>
        <taxon>Stramenopiles</taxon>
        <taxon>Oomycota</taxon>
        <taxon>Peronosporomycetes</taxon>
        <taxon>Peronosporales</taxon>
        <taxon>Peronosporaceae</taxon>
        <taxon>Phytophthora</taxon>
    </lineage>
</organism>
<evidence type="ECO:0000313" key="3">
    <source>
        <dbReference type="Proteomes" id="UP000460718"/>
    </source>
</evidence>
<dbReference type="AlphaFoldDB" id="A0A6A3GIB4"/>
<evidence type="ECO:0000313" key="2">
    <source>
        <dbReference type="EMBL" id="KAE8953568.1"/>
    </source>
</evidence>
<proteinExistence type="predicted"/>
<sequence length="80" mass="9005">MHEDVPVKLKNYVIKAGDKDLSEYVARLESKTARANHPAAPGPIVQTRKSTKTHTNKTKPSRQLNTKRGKKKQGVQYKHA</sequence>